<dbReference type="Pfam" id="PF17034">
    <property type="entry name" value="zinc_ribbon_16"/>
    <property type="match status" value="1"/>
</dbReference>
<feature type="compositionally biased region" description="Low complexity" evidence="4">
    <location>
        <begin position="702"/>
        <end position="715"/>
    </location>
</feature>
<protein>
    <submittedName>
        <fullName evidence="7">44429_t:CDS:1</fullName>
    </submittedName>
</protein>
<feature type="domain" description="GATOR2 complex protein MIO zinc-ribbon like" evidence="5">
    <location>
        <begin position="990"/>
        <end position="1111"/>
    </location>
</feature>
<dbReference type="SUPFAM" id="SSF50978">
    <property type="entry name" value="WD40 repeat-like"/>
    <property type="match status" value="1"/>
</dbReference>
<keyword evidence="8" id="KW-1185">Reference proteome</keyword>
<sequence>MSGLPRSYDIIWSPHEGTNQFIIGSNSDLRLYELVPPKQRLDGKTIVRRVTAYTDSSLMKDTAPMKCLAWSPDPNYQSLVAISSQAPSTGKIVLVNLHEGEAEEAPSNDFTASPDISSVYQPQPYITLNLRNSKCNALSFSPEEPRLLAAGLEKLRNDYCLLIWDVEQPRYDVLADQSKQILTQKLSTETLSRTGSISGRSDRSIHNELGNIGYDGYPSFPLEPSKSVYETSRFVPTSCHVRNDEIKPTYQYGLNESVNSCSWFPSNRRLVAGMSLKNLRIYDLRKDNYVQCTNTKSVHGVNVDPFNENRVASFEESYIHLWDLRKFSESISFIFHTKCIPTDSKPVRISFSKSRSGILASLDKDSSHLTLYDIQESSFKLRHSSTINRKSSLESFDPHTNLTDGFAAGISVGGNSTPIIEKSSFIGTSVTIPNKTDEEFDTPVLWKSRKSRRCSKNILSFSWITTFSTPTSHRLISVNKDGVYNFVTLEEAPQFCWSPVGNMVVFYPKGFRTFDIDEIHGTVEESNLKRSDPHNMKIQGHTNIGGIGHKHHVSLDLRHDHDHESGNRTPRPGDINNSKDAHLFGRQLKELKGIMLNQQHRSSEGLLTSISSDSDHGLSPPLKLIREDISVVMRKRAKRGYSMLCTANEELVKDSPKLKSLWNWIAQAELLSDGKATIGNVDFSFQGVYSIWTASVLSSKKQSPISTPKTSSPRSTPEKADQGPDDNEIPIVNTSKLSQRKLALAMCGWDFGKKKLENEIRELEIANNYEKAAGIALFHGNTERAITALNNSKVERLELISATLASYAFNDHSHSNQKNTLLRKMCNKLSNELREPYLRVIFSYIASGNWLYVLQQQEELALLDRVGIALRFLDDDELSTYLYDTTNKVKADGDIEGIILTGLTSDGVTLFEKYVDNTGDVQTASLAMSFCVPRKFKDDRVVDWIENYRLLLDKWEMFRSRALFDIARGKHMGSSTSAAENIPPQVYVRCNFCSQSIAHNLCIPGKNRRVTLPASYHLTPGGLLPKQKTTCCPVCFKSLPRCSICLLNLGTPTDQLREVIAKNGSTNDIKGSGFDLWFTWCQSCRHGGHALHMSQWFEKHKICPVSECPCE</sequence>
<evidence type="ECO:0000259" key="5">
    <source>
        <dbReference type="Pfam" id="PF17034"/>
    </source>
</evidence>
<dbReference type="Pfam" id="PF21720">
    <property type="entry name" value="MIOS_WD40"/>
    <property type="match status" value="1"/>
</dbReference>
<feature type="domain" description="MIOS-like alpha-solenoid" evidence="6">
    <location>
        <begin position="633"/>
        <end position="872"/>
    </location>
</feature>
<organism evidence="7 8">
    <name type="scientific">Gigaspora margarita</name>
    <dbReference type="NCBI Taxonomy" id="4874"/>
    <lineage>
        <taxon>Eukaryota</taxon>
        <taxon>Fungi</taxon>
        <taxon>Fungi incertae sedis</taxon>
        <taxon>Mucoromycota</taxon>
        <taxon>Glomeromycotina</taxon>
        <taxon>Glomeromycetes</taxon>
        <taxon>Diversisporales</taxon>
        <taxon>Gigasporaceae</taxon>
        <taxon>Gigaspora</taxon>
    </lineage>
</organism>
<dbReference type="CDD" id="cd16691">
    <property type="entry name" value="mRING-H2-C3H3C2_Mio"/>
    <property type="match status" value="1"/>
</dbReference>
<comment type="caution">
    <text evidence="7">The sequence shown here is derived from an EMBL/GenBank/DDBJ whole genome shotgun (WGS) entry which is preliminary data.</text>
</comment>
<evidence type="ECO:0000259" key="6">
    <source>
        <dbReference type="Pfam" id="PF21719"/>
    </source>
</evidence>
<name>A0ABN7UE73_GIGMA</name>
<dbReference type="InterPro" id="IPR036322">
    <property type="entry name" value="WD40_repeat_dom_sf"/>
</dbReference>
<feature type="non-terminal residue" evidence="7">
    <location>
        <position position="1111"/>
    </location>
</feature>
<evidence type="ECO:0000256" key="2">
    <source>
        <dbReference type="ARBA" id="ARBA00022574"/>
    </source>
</evidence>
<dbReference type="Gene3D" id="2.130.10.10">
    <property type="entry name" value="YVTN repeat-like/Quinoprotein amine dehydrogenase"/>
    <property type="match status" value="2"/>
</dbReference>
<dbReference type="InterPro" id="IPR015943">
    <property type="entry name" value="WD40/YVTN_repeat-like_dom_sf"/>
</dbReference>
<dbReference type="InterPro" id="IPR037593">
    <property type="entry name" value="MIOS/Sea4"/>
</dbReference>
<dbReference type="EMBL" id="CAJVQB010002306">
    <property type="protein sequence ID" value="CAG8569862.1"/>
    <property type="molecule type" value="Genomic_DNA"/>
</dbReference>
<dbReference type="InterPro" id="IPR049092">
    <property type="entry name" value="MIOS_a-sol"/>
</dbReference>
<feature type="region of interest" description="Disordered" evidence="4">
    <location>
        <begin position="702"/>
        <end position="732"/>
    </location>
</feature>
<accession>A0ABN7UE73</accession>
<gene>
    <name evidence="7" type="ORF">GMARGA_LOCUS5431</name>
</gene>
<dbReference type="PANTHER" id="PTHR16453">
    <property type="entry name" value="WD40 DOMAIN-CONTAINING PROTEIN MIO FAMILY MEMBER"/>
    <property type="match status" value="1"/>
</dbReference>
<evidence type="ECO:0000256" key="1">
    <source>
        <dbReference type="ARBA" id="ARBA00009713"/>
    </source>
</evidence>
<dbReference type="PANTHER" id="PTHR16453:SF9">
    <property type="entry name" value="GATOR COMPLEX PROTEIN MIOS"/>
    <property type="match status" value="1"/>
</dbReference>
<evidence type="ECO:0000256" key="4">
    <source>
        <dbReference type="SAM" id="MobiDB-lite"/>
    </source>
</evidence>
<dbReference type="Proteomes" id="UP000789901">
    <property type="component" value="Unassembled WGS sequence"/>
</dbReference>
<evidence type="ECO:0000256" key="3">
    <source>
        <dbReference type="ARBA" id="ARBA00022737"/>
    </source>
</evidence>
<proteinExistence type="inferred from homology"/>
<feature type="region of interest" description="Disordered" evidence="4">
    <location>
        <begin position="559"/>
        <end position="579"/>
    </location>
</feature>
<dbReference type="Pfam" id="PF21719">
    <property type="entry name" value="MIOS_a-sol"/>
    <property type="match status" value="1"/>
</dbReference>
<keyword evidence="2" id="KW-0853">WD repeat</keyword>
<evidence type="ECO:0000313" key="8">
    <source>
        <dbReference type="Proteomes" id="UP000789901"/>
    </source>
</evidence>
<comment type="similarity">
    <text evidence="1">Belongs to the WD repeat mio family.</text>
</comment>
<dbReference type="InterPro" id="IPR031488">
    <property type="entry name" value="Zn_ribbon_mio"/>
</dbReference>
<keyword evidence="3" id="KW-0677">Repeat</keyword>
<evidence type="ECO:0000313" key="7">
    <source>
        <dbReference type="EMBL" id="CAG8569862.1"/>
    </source>
</evidence>
<reference evidence="7 8" key="1">
    <citation type="submission" date="2021-06" db="EMBL/GenBank/DDBJ databases">
        <authorList>
            <person name="Kallberg Y."/>
            <person name="Tangrot J."/>
            <person name="Rosling A."/>
        </authorList>
    </citation>
    <scope>NUCLEOTIDE SEQUENCE [LARGE SCALE GENOMIC DNA]</scope>
    <source>
        <strain evidence="7 8">120-4 pot B 10/14</strain>
    </source>
</reference>